<sequence>MNSVNRSKLHRKSVKINKIRHMPKNESVKVHNQNIIDHRFFKKNKAINWVIIDTSKFYL</sequence>
<organism evidence="1 2">
    <name type="scientific">Brachionus plicatilis</name>
    <name type="common">Marine rotifer</name>
    <name type="synonym">Brachionus muelleri</name>
    <dbReference type="NCBI Taxonomy" id="10195"/>
    <lineage>
        <taxon>Eukaryota</taxon>
        <taxon>Metazoa</taxon>
        <taxon>Spiralia</taxon>
        <taxon>Gnathifera</taxon>
        <taxon>Rotifera</taxon>
        <taxon>Eurotatoria</taxon>
        <taxon>Monogononta</taxon>
        <taxon>Pseudotrocha</taxon>
        <taxon>Ploima</taxon>
        <taxon>Brachionidae</taxon>
        <taxon>Brachionus</taxon>
    </lineage>
</organism>
<gene>
    <name evidence="1" type="ORF">BpHYR1_028504</name>
</gene>
<dbReference type="EMBL" id="REGN01006143">
    <property type="protein sequence ID" value="RNA10644.1"/>
    <property type="molecule type" value="Genomic_DNA"/>
</dbReference>
<keyword evidence="2" id="KW-1185">Reference proteome</keyword>
<dbReference type="Proteomes" id="UP000276133">
    <property type="component" value="Unassembled WGS sequence"/>
</dbReference>
<dbReference type="AlphaFoldDB" id="A0A3M7QHM6"/>
<proteinExistence type="predicted"/>
<protein>
    <submittedName>
        <fullName evidence="1">Uncharacterized protein</fullName>
    </submittedName>
</protein>
<reference evidence="1 2" key="1">
    <citation type="journal article" date="2018" name="Sci. Rep.">
        <title>Genomic signatures of local adaptation to the degree of environmental predictability in rotifers.</title>
        <authorList>
            <person name="Franch-Gras L."/>
            <person name="Hahn C."/>
            <person name="Garcia-Roger E.M."/>
            <person name="Carmona M.J."/>
            <person name="Serra M."/>
            <person name="Gomez A."/>
        </authorList>
    </citation>
    <scope>NUCLEOTIDE SEQUENCE [LARGE SCALE GENOMIC DNA]</scope>
    <source>
        <strain evidence="1">HYR1</strain>
    </source>
</reference>
<comment type="caution">
    <text evidence="1">The sequence shown here is derived from an EMBL/GenBank/DDBJ whole genome shotgun (WGS) entry which is preliminary data.</text>
</comment>
<evidence type="ECO:0000313" key="2">
    <source>
        <dbReference type="Proteomes" id="UP000276133"/>
    </source>
</evidence>
<evidence type="ECO:0000313" key="1">
    <source>
        <dbReference type="EMBL" id="RNA10644.1"/>
    </source>
</evidence>
<accession>A0A3M7QHM6</accession>
<name>A0A3M7QHM6_BRAPC</name>